<sequence length="68" mass="7845">MISIYCQWENSDVVMINAQLKQQKGLVQRITVFCSASDSAWVSHVTKSWLDFSKILQEMRSAMFTKSI</sequence>
<organism evidence="1 2">
    <name type="scientific">Ancylostoma ceylanicum</name>
    <dbReference type="NCBI Taxonomy" id="53326"/>
    <lineage>
        <taxon>Eukaryota</taxon>
        <taxon>Metazoa</taxon>
        <taxon>Ecdysozoa</taxon>
        <taxon>Nematoda</taxon>
        <taxon>Chromadorea</taxon>
        <taxon>Rhabditida</taxon>
        <taxon>Rhabditina</taxon>
        <taxon>Rhabditomorpha</taxon>
        <taxon>Strongyloidea</taxon>
        <taxon>Ancylostomatidae</taxon>
        <taxon>Ancylostomatinae</taxon>
        <taxon>Ancylostoma</taxon>
    </lineage>
</organism>
<protein>
    <submittedName>
        <fullName evidence="1">Uncharacterized protein</fullName>
    </submittedName>
</protein>
<proteinExistence type="predicted"/>
<accession>A0A016SS35</accession>
<dbReference type="AlphaFoldDB" id="A0A016SS35"/>
<reference evidence="2" key="1">
    <citation type="journal article" date="2015" name="Nat. Genet.">
        <title>The genome and transcriptome of the zoonotic hookworm Ancylostoma ceylanicum identify infection-specific gene families.</title>
        <authorList>
            <person name="Schwarz E.M."/>
            <person name="Hu Y."/>
            <person name="Antoshechkin I."/>
            <person name="Miller M.M."/>
            <person name="Sternberg P.W."/>
            <person name="Aroian R.V."/>
        </authorList>
    </citation>
    <scope>NUCLEOTIDE SEQUENCE</scope>
    <source>
        <strain evidence="2">HY135</strain>
    </source>
</reference>
<dbReference type="EMBL" id="JARK01001519">
    <property type="protein sequence ID" value="EYB93370.1"/>
    <property type="molecule type" value="Genomic_DNA"/>
</dbReference>
<evidence type="ECO:0000313" key="2">
    <source>
        <dbReference type="Proteomes" id="UP000024635"/>
    </source>
</evidence>
<name>A0A016SS35_9BILA</name>
<keyword evidence="2" id="KW-1185">Reference proteome</keyword>
<dbReference type="Proteomes" id="UP000024635">
    <property type="component" value="Unassembled WGS sequence"/>
</dbReference>
<comment type="caution">
    <text evidence="1">The sequence shown here is derived from an EMBL/GenBank/DDBJ whole genome shotgun (WGS) entry which is preliminary data.</text>
</comment>
<gene>
    <name evidence="1" type="primary">Acey_s0183.g943</name>
    <name evidence="1" type="ORF">Y032_0183g943</name>
</gene>
<evidence type="ECO:0000313" key="1">
    <source>
        <dbReference type="EMBL" id="EYB93370.1"/>
    </source>
</evidence>